<evidence type="ECO:0000313" key="2">
    <source>
        <dbReference type="Proteomes" id="UP001480082"/>
    </source>
</evidence>
<comment type="caution">
    <text evidence="1">The sequence shown here is derived from an EMBL/GenBank/DDBJ whole genome shotgun (WGS) entry which is preliminary data.</text>
</comment>
<proteinExistence type="predicted"/>
<name>A0ACC6T0L6_9HYPH</name>
<evidence type="ECO:0000313" key="1">
    <source>
        <dbReference type="EMBL" id="MER9285573.1"/>
    </source>
</evidence>
<reference evidence="1 2" key="1">
    <citation type="journal article" date="2024" name="Proc. Natl. Acad. Sci. U.S.A.">
        <title>The evolutionary genomics of adaptation to stress in wild rhizobium bacteria.</title>
        <authorList>
            <person name="Kehlet-Delgado H."/>
            <person name="Montoya A.P."/>
            <person name="Jensen K.T."/>
            <person name="Wendlandt C.E."/>
            <person name="Dexheimer C."/>
            <person name="Roberts M."/>
            <person name="Torres Martinez L."/>
            <person name="Friesen M.L."/>
            <person name="Griffitts J.S."/>
            <person name="Porter S.S."/>
        </authorList>
    </citation>
    <scope>NUCLEOTIDE SEQUENCE [LARGE SCALE GENOMIC DNA]</scope>
    <source>
        <strain evidence="1 2">M0468</strain>
    </source>
</reference>
<protein>
    <submittedName>
        <fullName evidence="1">ABC transporter permease</fullName>
    </submittedName>
</protein>
<dbReference type="EMBL" id="JAMYRI010000009">
    <property type="protein sequence ID" value="MER9285573.1"/>
    <property type="molecule type" value="Genomic_DNA"/>
</dbReference>
<dbReference type="Proteomes" id="UP001480082">
    <property type="component" value="Unassembled WGS sequence"/>
</dbReference>
<gene>
    <name evidence="1" type="ORF">NKI81_16610</name>
</gene>
<sequence length="338" mass="35281">MSIGDIQVASSQQKLTHGPRAGMRLVEPVKYLARHPVWLLGLGLFIFFSVTTSHFLTAYNLSNVLFQCALVGLLATGLTPVIISGNIDLSVGAVVGLSSCLVIGMQEQIGLAGAIAVALGSGLCLGLLNGLAVERLGVSSFIITLAGMIGTRGLAFLYAGDTSLSAIDEQLYDLSMLHVGPITLIPFVFLAAVLCLQWMLRRTVHGRNTYAIGGSRSASINAGIPVSRHVVINFIICGLMAAICGIAMAANLGAATPSYGKDYELWAVIAVVLGGTRLRGGKGDLIGTFAAVLALAILRNGLNMLHVAPFYIPGIMGLALIAALVLDRQLNRASKAAE</sequence>
<organism evidence="1 2">
    <name type="scientific">Mesorhizobium australicum</name>
    <dbReference type="NCBI Taxonomy" id="536018"/>
    <lineage>
        <taxon>Bacteria</taxon>
        <taxon>Pseudomonadati</taxon>
        <taxon>Pseudomonadota</taxon>
        <taxon>Alphaproteobacteria</taxon>
        <taxon>Hyphomicrobiales</taxon>
        <taxon>Phyllobacteriaceae</taxon>
        <taxon>Mesorhizobium</taxon>
    </lineage>
</organism>
<keyword evidence="2" id="KW-1185">Reference proteome</keyword>
<accession>A0ACC6T0L6</accession>